<evidence type="ECO:0000256" key="1">
    <source>
        <dbReference type="ARBA" id="ARBA00023015"/>
    </source>
</evidence>
<organism evidence="6 7">
    <name type="scientific">Artemisia annua</name>
    <name type="common">Sweet wormwood</name>
    <dbReference type="NCBI Taxonomy" id="35608"/>
    <lineage>
        <taxon>Eukaryota</taxon>
        <taxon>Viridiplantae</taxon>
        <taxon>Streptophyta</taxon>
        <taxon>Embryophyta</taxon>
        <taxon>Tracheophyta</taxon>
        <taxon>Spermatophyta</taxon>
        <taxon>Magnoliopsida</taxon>
        <taxon>eudicotyledons</taxon>
        <taxon>Gunneridae</taxon>
        <taxon>Pentapetalae</taxon>
        <taxon>asterids</taxon>
        <taxon>campanulids</taxon>
        <taxon>Asterales</taxon>
        <taxon>Asteraceae</taxon>
        <taxon>Asteroideae</taxon>
        <taxon>Anthemideae</taxon>
        <taxon>Artemisiinae</taxon>
        <taxon>Artemisia</taxon>
    </lineage>
</organism>
<name>A0A2U1NCS0_ARTAN</name>
<keyword evidence="2" id="KW-0238">DNA-binding</keyword>
<evidence type="ECO:0000259" key="5">
    <source>
        <dbReference type="PROSITE" id="PS51005"/>
    </source>
</evidence>
<gene>
    <name evidence="6" type="ORF">CTI12_AA281880</name>
</gene>
<evidence type="ECO:0000256" key="3">
    <source>
        <dbReference type="ARBA" id="ARBA00023163"/>
    </source>
</evidence>
<reference evidence="6 7" key="1">
    <citation type="journal article" date="2018" name="Mol. Plant">
        <title>The genome of Artemisia annua provides insight into the evolution of Asteraceae family and artemisinin biosynthesis.</title>
        <authorList>
            <person name="Shen Q."/>
            <person name="Zhang L."/>
            <person name="Liao Z."/>
            <person name="Wang S."/>
            <person name="Yan T."/>
            <person name="Shi P."/>
            <person name="Liu M."/>
            <person name="Fu X."/>
            <person name="Pan Q."/>
            <person name="Wang Y."/>
            <person name="Lv Z."/>
            <person name="Lu X."/>
            <person name="Zhang F."/>
            <person name="Jiang W."/>
            <person name="Ma Y."/>
            <person name="Chen M."/>
            <person name="Hao X."/>
            <person name="Li L."/>
            <person name="Tang Y."/>
            <person name="Lv G."/>
            <person name="Zhou Y."/>
            <person name="Sun X."/>
            <person name="Brodelius P.E."/>
            <person name="Rose J.K.C."/>
            <person name="Tang K."/>
        </authorList>
    </citation>
    <scope>NUCLEOTIDE SEQUENCE [LARGE SCALE GENOMIC DNA]</scope>
    <source>
        <strain evidence="7">cv. Huhao1</strain>
        <tissue evidence="6">Leaf</tissue>
    </source>
</reference>
<evidence type="ECO:0000313" key="6">
    <source>
        <dbReference type="EMBL" id="PWA71309.1"/>
    </source>
</evidence>
<dbReference type="InterPro" id="IPR036093">
    <property type="entry name" value="NAC_dom_sf"/>
</dbReference>
<evidence type="ECO:0000256" key="2">
    <source>
        <dbReference type="ARBA" id="ARBA00023125"/>
    </source>
</evidence>
<evidence type="ECO:0000313" key="7">
    <source>
        <dbReference type="Proteomes" id="UP000245207"/>
    </source>
</evidence>
<dbReference type="PANTHER" id="PTHR31744:SF104">
    <property type="entry name" value="NAC DOMAIN-CONTAINING PROTEIN 100"/>
    <property type="match status" value="1"/>
</dbReference>
<proteinExistence type="predicted"/>
<keyword evidence="3" id="KW-0804">Transcription</keyword>
<dbReference type="PANTHER" id="PTHR31744">
    <property type="entry name" value="PROTEIN CUP-SHAPED COTYLEDON 2-RELATED"/>
    <property type="match status" value="1"/>
</dbReference>
<dbReference type="GO" id="GO:0006355">
    <property type="term" value="P:regulation of DNA-templated transcription"/>
    <property type="evidence" value="ECO:0007669"/>
    <property type="project" value="InterPro"/>
</dbReference>
<dbReference type="Gene3D" id="2.170.150.80">
    <property type="entry name" value="NAC domain"/>
    <property type="match status" value="1"/>
</dbReference>
<dbReference type="OrthoDB" id="1424968at2759"/>
<dbReference type="FunFam" id="2.170.150.80:FF:000006">
    <property type="entry name" value="NAC domain-containing protein 100-like"/>
    <property type="match status" value="1"/>
</dbReference>
<dbReference type="EMBL" id="PKPP01003101">
    <property type="protein sequence ID" value="PWA71309.1"/>
    <property type="molecule type" value="Genomic_DNA"/>
</dbReference>
<dbReference type="Proteomes" id="UP000245207">
    <property type="component" value="Unassembled WGS sequence"/>
</dbReference>
<feature type="domain" description="NAC" evidence="5">
    <location>
        <begin position="16"/>
        <end position="166"/>
    </location>
</feature>
<comment type="caution">
    <text evidence="6">The sequence shown here is derived from an EMBL/GenBank/DDBJ whole genome shotgun (WGS) entry which is preliminary data.</text>
</comment>
<keyword evidence="4" id="KW-0539">Nucleus</keyword>
<accession>A0A2U1NCS0</accession>
<dbReference type="InterPro" id="IPR003441">
    <property type="entry name" value="NAC-dom"/>
</dbReference>
<keyword evidence="7" id="KW-1185">Reference proteome</keyword>
<dbReference type="SUPFAM" id="SSF101941">
    <property type="entry name" value="NAC domain"/>
    <property type="match status" value="1"/>
</dbReference>
<evidence type="ECO:0000256" key="4">
    <source>
        <dbReference type="ARBA" id="ARBA00023242"/>
    </source>
</evidence>
<sequence length="306" mass="35726">MEINFSKYDQEEQIDLPPGFRFHPTDNELIIHYLYPKVLDASFVSQAIGDVNLNKFEPWDLPLKAKFGEKEWYFFCVRDRKYPTGLRTNRATEMGYWKATGKDKEIYKAKALVGIKKTLVFYKGRAPKGEKTNWIMHEFRLEGKLAIENISKSTKSEWVISRVFEKNSGGKKIQIYGLSSTNYDGCVDDLDSSKLPQLMDISRSESETNPNAIQEQMPKNEDLNEAFNKSIEFMPTINDNPMWFQNTQMVQNMDYLQYQDPSILRFLIDNDNRSNILQNPRVEMGHAQDYSTDINEPVELDCLWSY</sequence>
<dbReference type="Pfam" id="PF02365">
    <property type="entry name" value="NAM"/>
    <property type="match status" value="1"/>
</dbReference>
<dbReference type="AlphaFoldDB" id="A0A2U1NCS0"/>
<dbReference type="GO" id="GO:0000976">
    <property type="term" value="F:transcription cis-regulatory region binding"/>
    <property type="evidence" value="ECO:0007669"/>
    <property type="project" value="UniProtKB-ARBA"/>
</dbReference>
<dbReference type="STRING" id="35608.A0A2U1NCS0"/>
<protein>
    <submittedName>
        <fullName evidence="6">NAC domain-containing protein</fullName>
    </submittedName>
</protein>
<dbReference type="PROSITE" id="PS51005">
    <property type="entry name" value="NAC"/>
    <property type="match status" value="1"/>
</dbReference>
<keyword evidence="1" id="KW-0805">Transcription regulation</keyword>